<dbReference type="InterPro" id="IPR001906">
    <property type="entry name" value="Terpene_synth_N"/>
</dbReference>
<accession>A0AAN9EU80</accession>
<reference evidence="5 6" key="1">
    <citation type="submission" date="2024-01" db="EMBL/GenBank/DDBJ databases">
        <title>The genomes of 5 underutilized Papilionoideae crops provide insights into root nodulation and disease resistance.</title>
        <authorList>
            <person name="Yuan L."/>
        </authorList>
    </citation>
    <scope>NUCLEOTIDE SEQUENCE [LARGE SCALE GENOMIC DNA]</scope>
    <source>
        <strain evidence="5">LY-2023</strain>
        <tissue evidence="5">Leaf</tissue>
    </source>
</reference>
<dbReference type="InterPro" id="IPR008930">
    <property type="entry name" value="Terpenoid_cyclase/PrenylTrfase"/>
</dbReference>
<dbReference type="AlphaFoldDB" id="A0AAN9EU80"/>
<feature type="coiled-coil region" evidence="3">
    <location>
        <begin position="34"/>
        <end position="61"/>
    </location>
</feature>
<keyword evidence="2" id="KW-0456">Lyase</keyword>
<dbReference type="SUPFAM" id="SSF48576">
    <property type="entry name" value="Terpenoid synthases"/>
    <property type="match status" value="1"/>
</dbReference>
<keyword evidence="6" id="KW-1185">Reference proteome</keyword>
<dbReference type="FunFam" id="1.50.10.130:FF:000001">
    <property type="entry name" value="Isoprene synthase, chloroplastic"/>
    <property type="match status" value="1"/>
</dbReference>
<evidence type="ECO:0000256" key="3">
    <source>
        <dbReference type="SAM" id="Coils"/>
    </source>
</evidence>
<dbReference type="GO" id="GO:0051707">
    <property type="term" value="P:response to other organism"/>
    <property type="evidence" value="ECO:0007669"/>
    <property type="project" value="UniProtKB-ARBA"/>
</dbReference>
<dbReference type="Proteomes" id="UP001359559">
    <property type="component" value="Unassembled WGS sequence"/>
</dbReference>
<organism evidence="5 6">
    <name type="scientific">Clitoria ternatea</name>
    <name type="common">Butterfly pea</name>
    <dbReference type="NCBI Taxonomy" id="43366"/>
    <lineage>
        <taxon>Eukaryota</taxon>
        <taxon>Viridiplantae</taxon>
        <taxon>Streptophyta</taxon>
        <taxon>Embryophyta</taxon>
        <taxon>Tracheophyta</taxon>
        <taxon>Spermatophyta</taxon>
        <taxon>Magnoliopsida</taxon>
        <taxon>eudicotyledons</taxon>
        <taxon>Gunneridae</taxon>
        <taxon>Pentapetalae</taxon>
        <taxon>rosids</taxon>
        <taxon>fabids</taxon>
        <taxon>Fabales</taxon>
        <taxon>Fabaceae</taxon>
        <taxon>Papilionoideae</taxon>
        <taxon>50 kb inversion clade</taxon>
        <taxon>NPAAA clade</taxon>
        <taxon>indigoferoid/millettioid clade</taxon>
        <taxon>Phaseoleae</taxon>
        <taxon>Clitoria</taxon>
    </lineage>
</organism>
<dbReference type="Gene3D" id="1.10.600.10">
    <property type="entry name" value="Farnesyl Diphosphate Synthase"/>
    <property type="match status" value="1"/>
</dbReference>
<evidence type="ECO:0000256" key="2">
    <source>
        <dbReference type="ARBA" id="ARBA00023239"/>
    </source>
</evidence>
<dbReference type="GO" id="GO:0016114">
    <property type="term" value="P:terpenoid biosynthetic process"/>
    <property type="evidence" value="ECO:0007669"/>
    <property type="project" value="InterPro"/>
</dbReference>
<comment type="caution">
    <text evidence="5">The sequence shown here is derived from an EMBL/GenBank/DDBJ whole genome shotgun (WGS) entry which is preliminary data.</text>
</comment>
<dbReference type="Gene3D" id="1.50.10.130">
    <property type="entry name" value="Terpene synthase, N-terminal domain"/>
    <property type="match status" value="1"/>
</dbReference>
<sequence length="282" mass="33140">MLVVGEWLWCGGVEEKKMKMVERKEWLDFVEEGERKMMDRVAQISERLQHLKRDVKHLLDVVQEPLEKLKLIDSIQRLGVSYHFENEIETILRDIYENHYSKDNHEDDTLFNISLKFRLFRQQGYTVSCGVFEKLRNEKGEFNMSLIDDILGMLNLYEASHLAIHGEEILDQALDFTTFHLQSRLSDMRSDHKEKVTHALKWPLHKTMPRLTARYNIALHSNDGSRNELLLEFAALDFNILQVQHQEELSHLTNFSFNPRLVSSTCVPYDLGLYAFTVNMLA</sequence>
<protein>
    <recommendedName>
        <fullName evidence="4">Terpene synthase N-terminal domain-containing protein</fullName>
    </recommendedName>
</protein>
<gene>
    <name evidence="5" type="ORF">RJT34_30241</name>
</gene>
<name>A0AAN9EU80_CLITE</name>
<dbReference type="Pfam" id="PF01397">
    <property type="entry name" value="Terpene_synth"/>
    <property type="match status" value="1"/>
</dbReference>
<dbReference type="PANTHER" id="PTHR31225:SF221">
    <property type="entry name" value="(-)-GERMACRENE D SYNTHASE"/>
    <property type="match status" value="1"/>
</dbReference>
<dbReference type="PANTHER" id="PTHR31225">
    <property type="entry name" value="OS04G0344100 PROTEIN-RELATED"/>
    <property type="match status" value="1"/>
</dbReference>
<comment type="cofactor">
    <cofactor evidence="1">
        <name>Mg(2+)</name>
        <dbReference type="ChEBI" id="CHEBI:18420"/>
    </cofactor>
</comment>
<keyword evidence="3" id="KW-0175">Coiled coil</keyword>
<dbReference type="SUPFAM" id="SSF48239">
    <property type="entry name" value="Terpenoid cyclases/Protein prenyltransferases"/>
    <property type="match status" value="1"/>
</dbReference>
<evidence type="ECO:0000313" key="5">
    <source>
        <dbReference type="EMBL" id="KAK7262666.1"/>
    </source>
</evidence>
<dbReference type="InterPro" id="IPR036965">
    <property type="entry name" value="Terpene_synth_N_sf"/>
</dbReference>
<dbReference type="InterPro" id="IPR008949">
    <property type="entry name" value="Isoprenoid_synthase_dom_sf"/>
</dbReference>
<evidence type="ECO:0000259" key="4">
    <source>
        <dbReference type="Pfam" id="PF01397"/>
    </source>
</evidence>
<dbReference type="InterPro" id="IPR050148">
    <property type="entry name" value="Terpene_synthase-like"/>
</dbReference>
<evidence type="ECO:0000313" key="6">
    <source>
        <dbReference type="Proteomes" id="UP001359559"/>
    </source>
</evidence>
<dbReference type="EMBL" id="JAYKXN010000008">
    <property type="protein sequence ID" value="KAK7262666.1"/>
    <property type="molecule type" value="Genomic_DNA"/>
</dbReference>
<evidence type="ECO:0000256" key="1">
    <source>
        <dbReference type="ARBA" id="ARBA00001946"/>
    </source>
</evidence>
<dbReference type="GO" id="GO:0010333">
    <property type="term" value="F:terpene synthase activity"/>
    <property type="evidence" value="ECO:0007669"/>
    <property type="project" value="InterPro"/>
</dbReference>
<feature type="domain" description="Terpene synthase N-terminal" evidence="4">
    <location>
        <begin position="39"/>
        <end position="200"/>
    </location>
</feature>
<proteinExistence type="predicted"/>